<comment type="cofactor">
    <cofactor evidence="3">
        <name>FAD</name>
        <dbReference type="ChEBI" id="CHEBI:57692"/>
    </cofactor>
</comment>
<dbReference type="Gene3D" id="3.40.50.360">
    <property type="match status" value="1"/>
</dbReference>
<organism evidence="9 10">
    <name type="scientific">Aspergillus terreus</name>
    <dbReference type="NCBI Taxonomy" id="33178"/>
    <lineage>
        <taxon>Eukaryota</taxon>
        <taxon>Fungi</taxon>
        <taxon>Dikarya</taxon>
        <taxon>Ascomycota</taxon>
        <taxon>Pezizomycotina</taxon>
        <taxon>Eurotiomycetes</taxon>
        <taxon>Eurotiomycetidae</taxon>
        <taxon>Eurotiales</taxon>
        <taxon>Aspergillaceae</taxon>
        <taxon>Aspergillus</taxon>
        <taxon>Aspergillus subgen. Circumdati</taxon>
    </lineage>
</organism>
<evidence type="ECO:0000313" key="10">
    <source>
        <dbReference type="Proteomes" id="UP000452235"/>
    </source>
</evidence>
<dbReference type="InterPro" id="IPR008254">
    <property type="entry name" value="Flavodoxin/NO_synth"/>
</dbReference>
<dbReference type="PANTHER" id="PTHR19384">
    <property type="entry name" value="NITRIC OXIDE SYNTHASE-RELATED"/>
    <property type="match status" value="1"/>
</dbReference>
<dbReference type="Pfam" id="PF00258">
    <property type="entry name" value="Flavodoxin_1"/>
    <property type="match status" value="1"/>
</dbReference>
<dbReference type="InterPro" id="IPR017938">
    <property type="entry name" value="Riboflavin_synthase-like_b-brl"/>
</dbReference>
<dbReference type="GO" id="GO:0005829">
    <property type="term" value="C:cytosol"/>
    <property type="evidence" value="ECO:0007669"/>
    <property type="project" value="TreeGrafter"/>
</dbReference>
<comment type="caution">
    <text evidence="9">The sequence shown here is derived from an EMBL/GenBank/DDBJ whole genome shotgun (WGS) entry which is preliminary data.</text>
</comment>
<gene>
    <name evidence="9" type="ORF">ATEIFO6365_0001076600</name>
</gene>
<dbReference type="InterPro" id="IPR017927">
    <property type="entry name" value="FAD-bd_FR_type"/>
</dbReference>
<evidence type="ECO:0000256" key="3">
    <source>
        <dbReference type="ARBA" id="ARBA00001974"/>
    </source>
</evidence>
<evidence type="ECO:0000256" key="2">
    <source>
        <dbReference type="ARBA" id="ARBA00001971"/>
    </source>
</evidence>
<protein>
    <submittedName>
        <fullName evidence="9">Fatty acid hydroxylase</fullName>
    </submittedName>
</protein>
<evidence type="ECO:0000256" key="7">
    <source>
        <dbReference type="ARBA" id="ARBA00023002"/>
    </source>
</evidence>
<sequence>MSPSTVSTGWPTNTAPSSASPFSTKASSDALRYGFKAEVKALDAARENLPRGDPVAFITASYEGQPPDNATHFFEWLKGLEGDKLEGVNYAVFGCGHHDWQATFHSIPKAIDRLVRQRAGPRLCEIGTTDAANSDMFTDFDSWGESVFWPAVMSKLPTALSVPEKRMLRFKLPPDMTYQCGDYLAILPINPPNVVRQAIRRFNLSWDSMLTVWKPTDASGTIAVPLETPISALELFSTYGELSQPASKRNLKYLADAANGDTAIQNELRSLASDATRFAEEIFQKRVSPLDILLRHPVIDLPLNMFLAMLSPMRVRQYSISSSPLVDPSECSITFSVLKSPSPSTSSRESGFEGVASTYLAGLQPAKRPI</sequence>
<dbReference type="GO" id="GO:0003958">
    <property type="term" value="F:NADPH-hemoprotein reductase activity"/>
    <property type="evidence" value="ECO:0007669"/>
    <property type="project" value="TreeGrafter"/>
</dbReference>
<dbReference type="Gene3D" id="2.40.30.10">
    <property type="entry name" value="Translation factors"/>
    <property type="match status" value="1"/>
</dbReference>
<dbReference type="SUPFAM" id="SSF52218">
    <property type="entry name" value="Flavoproteins"/>
    <property type="match status" value="1"/>
</dbReference>
<feature type="region of interest" description="Disordered" evidence="8">
    <location>
        <begin position="1"/>
        <end position="25"/>
    </location>
</feature>
<evidence type="ECO:0000256" key="8">
    <source>
        <dbReference type="SAM" id="MobiDB-lite"/>
    </source>
</evidence>
<dbReference type="InterPro" id="IPR029039">
    <property type="entry name" value="Flavoprotein-like_sf"/>
</dbReference>
<keyword evidence="6" id="KW-0521">NADP</keyword>
<dbReference type="Pfam" id="PF00667">
    <property type="entry name" value="FAD_binding_1"/>
    <property type="match status" value="1"/>
</dbReference>
<dbReference type="Proteomes" id="UP000452235">
    <property type="component" value="Unassembled WGS sequence"/>
</dbReference>
<dbReference type="EMBL" id="BLJY01000001">
    <property type="protein sequence ID" value="GFF12543.1"/>
    <property type="molecule type" value="Genomic_DNA"/>
</dbReference>
<dbReference type="VEuPathDB" id="FungiDB:ATEG_01555"/>
<keyword evidence="7" id="KW-0560">Oxidoreductase</keyword>
<dbReference type="PANTHER" id="PTHR19384:SF127">
    <property type="entry name" value="BIFUNCTIONAL CYTOCHROME P450_NADPH--P450 REDUCTASE"/>
    <property type="match status" value="1"/>
</dbReference>
<dbReference type="GO" id="GO:0050660">
    <property type="term" value="F:flavin adenine dinucleotide binding"/>
    <property type="evidence" value="ECO:0007669"/>
    <property type="project" value="TreeGrafter"/>
</dbReference>
<keyword evidence="10" id="KW-1185">Reference proteome</keyword>
<dbReference type="AlphaFoldDB" id="A0A5M3YNE2"/>
<accession>A0A5M3YNE2</accession>
<comment type="cofactor">
    <cofactor evidence="1">
        <name>FMN</name>
        <dbReference type="ChEBI" id="CHEBI:58210"/>
    </cofactor>
</comment>
<proteinExistence type="predicted"/>
<feature type="compositionally biased region" description="Low complexity" evidence="8">
    <location>
        <begin position="11"/>
        <end position="25"/>
    </location>
</feature>
<dbReference type="Gene3D" id="1.20.990.10">
    <property type="entry name" value="NADPH-cytochrome p450 Reductase, Chain A, domain 3"/>
    <property type="match status" value="1"/>
</dbReference>
<evidence type="ECO:0000256" key="1">
    <source>
        <dbReference type="ARBA" id="ARBA00001917"/>
    </source>
</evidence>
<keyword evidence="5" id="KW-0274">FAD</keyword>
<name>A0A5M3YNE2_ASPTE</name>
<dbReference type="InterPro" id="IPR003097">
    <property type="entry name" value="CysJ-like_FAD-binding"/>
</dbReference>
<dbReference type="OrthoDB" id="1470350at2759"/>
<dbReference type="PROSITE" id="PS50902">
    <property type="entry name" value="FLAVODOXIN_LIKE"/>
    <property type="match status" value="1"/>
</dbReference>
<reference evidence="9 10" key="1">
    <citation type="submission" date="2020-01" db="EMBL/GenBank/DDBJ databases">
        <title>Aspergillus terreus IFO 6365 whole genome shotgun sequence.</title>
        <authorList>
            <person name="Kanamasa S."/>
            <person name="Takahashi H."/>
        </authorList>
    </citation>
    <scope>NUCLEOTIDE SEQUENCE [LARGE SCALE GENOMIC DNA]</scope>
    <source>
        <strain evidence="9 10">IFO 6365</strain>
    </source>
</reference>
<dbReference type="PROSITE" id="PS51384">
    <property type="entry name" value="FAD_FR"/>
    <property type="match status" value="1"/>
</dbReference>
<evidence type="ECO:0000256" key="4">
    <source>
        <dbReference type="ARBA" id="ARBA00022630"/>
    </source>
</evidence>
<evidence type="ECO:0000256" key="5">
    <source>
        <dbReference type="ARBA" id="ARBA00022827"/>
    </source>
</evidence>
<dbReference type="InterPro" id="IPR023173">
    <property type="entry name" value="NADPH_Cyt_P450_Rdtase_alpha"/>
</dbReference>
<comment type="cofactor">
    <cofactor evidence="2">
        <name>heme</name>
        <dbReference type="ChEBI" id="CHEBI:30413"/>
    </cofactor>
</comment>
<evidence type="ECO:0000313" key="9">
    <source>
        <dbReference type="EMBL" id="GFF12543.1"/>
    </source>
</evidence>
<keyword evidence="4" id="KW-0285">Flavoprotein</keyword>
<dbReference type="SUPFAM" id="SSF63380">
    <property type="entry name" value="Riboflavin synthase domain-like"/>
    <property type="match status" value="1"/>
</dbReference>
<feature type="compositionally biased region" description="Polar residues" evidence="8">
    <location>
        <begin position="1"/>
        <end position="10"/>
    </location>
</feature>
<dbReference type="GO" id="GO:0010181">
    <property type="term" value="F:FMN binding"/>
    <property type="evidence" value="ECO:0007669"/>
    <property type="project" value="InterPro"/>
</dbReference>
<evidence type="ECO:0000256" key="6">
    <source>
        <dbReference type="ARBA" id="ARBA00022857"/>
    </source>
</evidence>